<protein>
    <submittedName>
        <fullName evidence="1">Uncharacterized protein</fullName>
    </submittedName>
</protein>
<evidence type="ECO:0000313" key="1">
    <source>
        <dbReference type="EMBL" id="GGL34472.1"/>
    </source>
</evidence>
<organism evidence="1 2">
    <name type="scientific">Nocardia jinanensis</name>
    <dbReference type="NCBI Taxonomy" id="382504"/>
    <lineage>
        <taxon>Bacteria</taxon>
        <taxon>Bacillati</taxon>
        <taxon>Actinomycetota</taxon>
        <taxon>Actinomycetes</taxon>
        <taxon>Mycobacteriales</taxon>
        <taxon>Nocardiaceae</taxon>
        <taxon>Nocardia</taxon>
    </lineage>
</organism>
<reference evidence="1" key="1">
    <citation type="journal article" date="2014" name="Int. J. Syst. Evol. Microbiol.">
        <title>Complete genome sequence of Corynebacterium casei LMG S-19264T (=DSM 44701T), isolated from a smear-ripened cheese.</title>
        <authorList>
            <consortium name="US DOE Joint Genome Institute (JGI-PGF)"/>
            <person name="Walter F."/>
            <person name="Albersmeier A."/>
            <person name="Kalinowski J."/>
            <person name="Ruckert C."/>
        </authorList>
    </citation>
    <scope>NUCLEOTIDE SEQUENCE</scope>
    <source>
        <strain evidence="1">CGMCC 4.3508</strain>
    </source>
</reference>
<dbReference type="RefSeq" id="WP_058856522.1">
    <property type="nucleotide sequence ID" value="NZ_BMMH01000016.1"/>
</dbReference>
<evidence type="ECO:0000313" key="2">
    <source>
        <dbReference type="Proteomes" id="UP000638263"/>
    </source>
</evidence>
<reference evidence="1" key="2">
    <citation type="submission" date="2020-09" db="EMBL/GenBank/DDBJ databases">
        <authorList>
            <person name="Sun Q."/>
            <person name="Zhou Y."/>
        </authorList>
    </citation>
    <scope>NUCLEOTIDE SEQUENCE</scope>
    <source>
        <strain evidence="1">CGMCC 4.3508</strain>
    </source>
</reference>
<dbReference type="EMBL" id="BMMH01000016">
    <property type="protein sequence ID" value="GGL34472.1"/>
    <property type="molecule type" value="Genomic_DNA"/>
</dbReference>
<gene>
    <name evidence="1" type="ORF">GCM10011588_56520</name>
</gene>
<accession>A0A917VWP3</accession>
<dbReference type="AlphaFoldDB" id="A0A917VWP3"/>
<proteinExistence type="predicted"/>
<keyword evidence="2" id="KW-1185">Reference proteome</keyword>
<dbReference type="Proteomes" id="UP000638263">
    <property type="component" value="Unassembled WGS sequence"/>
</dbReference>
<name>A0A917VWP3_9NOCA</name>
<comment type="caution">
    <text evidence="1">The sequence shown here is derived from an EMBL/GenBank/DDBJ whole genome shotgun (WGS) entry which is preliminary data.</text>
</comment>
<sequence>MATQLRARDERFGRRCDADTPTRSIRVGVLLSSIAAVLASCLLTTAPAGATVREVSVTPDLNTGIRTNYGTGCSYTVRAWLSEAVTEVTFLDNGVPFATLPPAGGGLALVHWVPAYEGDHTLQAVQPTGGDDQAPYVQVFVGRGEHIGYACWVI</sequence>